<evidence type="ECO:0000256" key="1">
    <source>
        <dbReference type="SAM" id="Coils"/>
    </source>
</evidence>
<dbReference type="PANTHER" id="PTHR35116">
    <property type="entry name" value="HELICASE PROTEIN MOM1"/>
    <property type="match status" value="1"/>
</dbReference>
<protein>
    <submittedName>
        <fullName evidence="3">Uncharacterized protein</fullName>
    </submittedName>
</protein>
<accession>A0A2N9ELI7</accession>
<keyword evidence="1" id="KW-0175">Coiled coil</keyword>
<feature type="compositionally biased region" description="Acidic residues" evidence="2">
    <location>
        <begin position="150"/>
        <end position="167"/>
    </location>
</feature>
<sequence>MQKVNEVYKKVNLEMFDLISNMDLLRMLIQDSLKTQILAHKKTVEGFNAERETLRSQIKGLEADLQKKDDLLSFLEKDRNELLGKAEALQGEILNAKKTTILEFKSSEDYQDDTRRFYVGGFEHFRKRATLAFGSAQDWSMVKIFDDEDTSAVEEDSENEEEGDDVQSESLREPRTEGKMIPNPSPSSTRKSECLEKRTLTPTFKRKSQRIEKKGMPSLLRRSDRGKKLFGLTSSGAKKSNKSLSSSGMMLKKEIKEKSVKQLILETKEVGKSEREDESLPLEKMLMDARAYRALFKKQPKKVIAAAAIVWVEVDGGDECNKRKEELREESFGRSLVGLDSGVHKLAKETLENNRGVDLSHPSQRHSCADETCRFGDGDGIEVSQSGDSLSSYDAMAKEMSDNHERVQVDSFVKEKLQNPELIDSTLKGGLLDDDLGKFQGIIPLIRKRKSVEMDVDAYAIIASKDTCIPIANAFSSSPPACERNDLVKTCGRCFKRQSGLLTPEPMDGRPARTKRLIGISTGLGSAKKPPMPFSVSCWAMLQGLEPLDSRRAPVEVKDRLDELSCDNLITDKGLDIRRSSAFSEVRWSSISDLGKR</sequence>
<gene>
    <name evidence="3" type="ORF">FSB_LOCUS3527</name>
</gene>
<feature type="coiled-coil region" evidence="1">
    <location>
        <begin position="44"/>
        <end position="99"/>
    </location>
</feature>
<evidence type="ECO:0000313" key="3">
    <source>
        <dbReference type="EMBL" id="SPC75645.1"/>
    </source>
</evidence>
<feature type="compositionally biased region" description="Basic and acidic residues" evidence="2">
    <location>
        <begin position="190"/>
        <end position="199"/>
    </location>
</feature>
<name>A0A2N9ELI7_FAGSY</name>
<proteinExistence type="predicted"/>
<dbReference type="PANTHER" id="PTHR35116:SF2">
    <property type="entry name" value="ATP-DEPENDENT HELICASE FAMILY PROTEIN-RELATED"/>
    <property type="match status" value="1"/>
</dbReference>
<organism evidence="3">
    <name type="scientific">Fagus sylvatica</name>
    <name type="common">Beechnut</name>
    <dbReference type="NCBI Taxonomy" id="28930"/>
    <lineage>
        <taxon>Eukaryota</taxon>
        <taxon>Viridiplantae</taxon>
        <taxon>Streptophyta</taxon>
        <taxon>Embryophyta</taxon>
        <taxon>Tracheophyta</taxon>
        <taxon>Spermatophyta</taxon>
        <taxon>Magnoliopsida</taxon>
        <taxon>eudicotyledons</taxon>
        <taxon>Gunneridae</taxon>
        <taxon>Pentapetalae</taxon>
        <taxon>rosids</taxon>
        <taxon>fabids</taxon>
        <taxon>Fagales</taxon>
        <taxon>Fagaceae</taxon>
        <taxon>Fagus</taxon>
    </lineage>
</organism>
<dbReference type="GO" id="GO:0031507">
    <property type="term" value="P:heterochromatin formation"/>
    <property type="evidence" value="ECO:0007669"/>
    <property type="project" value="InterPro"/>
</dbReference>
<dbReference type="AlphaFoldDB" id="A0A2N9ELI7"/>
<dbReference type="InterPro" id="IPR039322">
    <property type="entry name" value="MOM1"/>
</dbReference>
<feature type="region of interest" description="Disordered" evidence="2">
    <location>
        <begin position="150"/>
        <end position="216"/>
    </location>
</feature>
<evidence type="ECO:0000256" key="2">
    <source>
        <dbReference type="SAM" id="MobiDB-lite"/>
    </source>
</evidence>
<dbReference type="EMBL" id="OIVN01000171">
    <property type="protein sequence ID" value="SPC75645.1"/>
    <property type="molecule type" value="Genomic_DNA"/>
</dbReference>
<reference evidence="3" key="1">
    <citation type="submission" date="2018-02" db="EMBL/GenBank/DDBJ databases">
        <authorList>
            <person name="Cohen D.B."/>
            <person name="Kent A.D."/>
        </authorList>
    </citation>
    <scope>NUCLEOTIDE SEQUENCE</scope>
</reference>